<dbReference type="OrthoDB" id="7658096at2759"/>
<feature type="signal peptide" evidence="1">
    <location>
        <begin position="1"/>
        <end position="22"/>
    </location>
</feature>
<name>A0A8J5UT27_9HYME</name>
<reference evidence="2" key="1">
    <citation type="submission" date="2020-03" db="EMBL/GenBank/DDBJ databases">
        <authorList>
            <person name="Chebbi M.A."/>
            <person name="Drezen J.M."/>
        </authorList>
    </citation>
    <scope>NUCLEOTIDE SEQUENCE</scope>
    <source>
        <tissue evidence="2">Whole body</tissue>
    </source>
</reference>
<evidence type="ECO:0000313" key="3">
    <source>
        <dbReference type="Proteomes" id="UP000729913"/>
    </source>
</evidence>
<organism evidence="2 3">
    <name type="scientific">Cotesia typhae</name>
    <dbReference type="NCBI Taxonomy" id="2053667"/>
    <lineage>
        <taxon>Eukaryota</taxon>
        <taxon>Metazoa</taxon>
        <taxon>Ecdysozoa</taxon>
        <taxon>Arthropoda</taxon>
        <taxon>Hexapoda</taxon>
        <taxon>Insecta</taxon>
        <taxon>Pterygota</taxon>
        <taxon>Neoptera</taxon>
        <taxon>Endopterygota</taxon>
        <taxon>Hymenoptera</taxon>
        <taxon>Apocrita</taxon>
        <taxon>Ichneumonoidea</taxon>
        <taxon>Braconidae</taxon>
        <taxon>Microgastrinae</taxon>
        <taxon>Cotesia</taxon>
    </lineage>
</organism>
<dbReference type="EMBL" id="JAAOIC020000067">
    <property type="protein sequence ID" value="KAG8034710.1"/>
    <property type="molecule type" value="Genomic_DNA"/>
</dbReference>
<dbReference type="CDD" id="cd23992">
    <property type="entry name" value="PBP_GOBP"/>
    <property type="match status" value="1"/>
</dbReference>
<accession>A0A8J5UT27</accession>
<proteinExistence type="predicted"/>
<feature type="chain" id="PRO_5035265760" evidence="1">
    <location>
        <begin position="23"/>
        <end position="147"/>
    </location>
</feature>
<reference evidence="2" key="2">
    <citation type="submission" date="2021-04" db="EMBL/GenBank/DDBJ databases">
        <title>Genome-wide patterns of bracovirus chromosomal integration into multiple host tissues during parasitism.</title>
        <authorList>
            <person name="Chebbi M.A.C."/>
        </authorList>
    </citation>
    <scope>NUCLEOTIDE SEQUENCE</scope>
    <source>
        <tissue evidence="2">Whole body</tissue>
    </source>
</reference>
<keyword evidence="3" id="KW-1185">Reference proteome</keyword>
<evidence type="ECO:0000313" key="2">
    <source>
        <dbReference type="EMBL" id="KAG8034710.1"/>
    </source>
</evidence>
<dbReference type="AlphaFoldDB" id="A0A8J5UT27"/>
<dbReference type="Pfam" id="PF01395">
    <property type="entry name" value="PBP_GOBP"/>
    <property type="match status" value="1"/>
</dbReference>
<sequence length="147" mass="16219">MKTEITLSVVGILLAVFMTVNADANTEIAKKIKKAFVGVVVACNDKITPENFMKLIQNPAAMSSNSELNCFKACAATHVELMKDGKLQIEVFEERVNSFLGDDKKNMAKIIINVTKPCVKEANQSGNECDVAGKFQECMKKFHVPYL</sequence>
<dbReference type="GO" id="GO:0005549">
    <property type="term" value="F:odorant binding"/>
    <property type="evidence" value="ECO:0007669"/>
    <property type="project" value="InterPro"/>
</dbReference>
<protein>
    <submittedName>
        <fullName evidence="2">Uncharacterized protein</fullName>
    </submittedName>
</protein>
<evidence type="ECO:0000256" key="1">
    <source>
        <dbReference type="SAM" id="SignalP"/>
    </source>
</evidence>
<keyword evidence="1" id="KW-0732">Signal</keyword>
<dbReference type="InterPro" id="IPR006170">
    <property type="entry name" value="PBP/GOBP"/>
</dbReference>
<gene>
    <name evidence="2" type="ORF">G9C98_007786</name>
</gene>
<comment type="caution">
    <text evidence="2">The sequence shown here is derived from an EMBL/GenBank/DDBJ whole genome shotgun (WGS) entry which is preliminary data.</text>
</comment>
<dbReference type="Proteomes" id="UP000729913">
    <property type="component" value="Unassembled WGS sequence"/>
</dbReference>